<keyword evidence="2" id="KW-0614">Plasmid</keyword>
<proteinExistence type="predicted"/>
<keyword evidence="1" id="KW-1133">Transmembrane helix</keyword>
<dbReference type="Proteomes" id="UP001214094">
    <property type="component" value="Plasmid unnamedA"/>
</dbReference>
<keyword evidence="1" id="KW-0472">Membrane</keyword>
<dbReference type="EMBL" id="CP121309">
    <property type="protein sequence ID" value="WFP93655.1"/>
    <property type="molecule type" value="Genomic_DNA"/>
</dbReference>
<feature type="transmembrane region" description="Helical" evidence="1">
    <location>
        <begin position="44"/>
        <end position="73"/>
    </location>
</feature>
<accession>A0ABY8HQA8</accession>
<evidence type="ECO:0000313" key="2">
    <source>
        <dbReference type="EMBL" id="WFP93655.1"/>
    </source>
</evidence>
<dbReference type="RefSeq" id="WP_034789799.1">
    <property type="nucleotide sequence ID" value="NZ_CP015881.1"/>
</dbReference>
<sequence length="104" mass="10681">MLMGISLVFIVLAIGLSWPRFRLIFLAQSNAALAAAPLTMVASAVNLCAIGLAVAEHGLLFGGLLIAGGMFFAKIMQAVPSTPGILASALCLAAYIEMTMTVVA</sequence>
<gene>
    <name evidence="2" type="ORF">P4B07_20665</name>
</gene>
<keyword evidence="3" id="KW-1185">Reference proteome</keyword>
<geneLocation type="plasmid" evidence="2 3">
    <name>unnamedA</name>
</geneLocation>
<protein>
    <submittedName>
        <fullName evidence="2">Uncharacterized protein</fullName>
    </submittedName>
</protein>
<reference evidence="2 3" key="1">
    <citation type="submission" date="2023-03" db="EMBL/GenBank/DDBJ databases">
        <title>Comparative genome and transcriptome analysis combination mining strategies for increasing vitamin B12 production of Ensifer adhaerens strain.</title>
        <authorList>
            <person name="Yongheng L."/>
        </authorList>
    </citation>
    <scope>NUCLEOTIDE SEQUENCE [LARGE SCALE GENOMIC DNA]</scope>
    <source>
        <strain evidence="2 3">Casida A-T305</strain>
        <plasmid evidence="2 3">unnamedA</plasmid>
    </source>
</reference>
<feature type="transmembrane region" description="Helical" evidence="1">
    <location>
        <begin position="85"/>
        <end position="103"/>
    </location>
</feature>
<name>A0ABY8HQA8_ENSAD</name>
<keyword evidence="1" id="KW-0812">Transmembrane</keyword>
<dbReference type="GeneID" id="29522128"/>
<evidence type="ECO:0000256" key="1">
    <source>
        <dbReference type="SAM" id="Phobius"/>
    </source>
</evidence>
<organism evidence="2 3">
    <name type="scientific">Ensifer adhaerens</name>
    <name type="common">Sinorhizobium morelense</name>
    <dbReference type="NCBI Taxonomy" id="106592"/>
    <lineage>
        <taxon>Bacteria</taxon>
        <taxon>Pseudomonadati</taxon>
        <taxon>Pseudomonadota</taxon>
        <taxon>Alphaproteobacteria</taxon>
        <taxon>Hyphomicrobiales</taxon>
        <taxon>Rhizobiaceae</taxon>
        <taxon>Sinorhizobium/Ensifer group</taxon>
        <taxon>Ensifer</taxon>
    </lineage>
</organism>
<evidence type="ECO:0000313" key="3">
    <source>
        <dbReference type="Proteomes" id="UP001214094"/>
    </source>
</evidence>